<dbReference type="Proteomes" id="UP000061010">
    <property type="component" value="Chromosome"/>
</dbReference>
<feature type="domain" description="DUF6868" evidence="2">
    <location>
        <begin position="1"/>
        <end position="78"/>
    </location>
</feature>
<sequence>MDSDFLCRFLLWSLAFNYAVLLVWFLAFVTARDALRRLHGRWFALPDASFDAIHYGGMAAYKIGILLFNLTPLAALWLARRGG</sequence>
<dbReference type="AlphaFoldDB" id="A0A0S1B1J3"/>
<evidence type="ECO:0000259" key="2">
    <source>
        <dbReference type="Pfam" id="PF21742"/>
    </source>
</evidence>
<keyword evidence="1" id="KW-0472">Membrane</keyword>
<dbReference type="PATRIC" id="fig|128780.6.peg.2533"/>
<dbReference type="EMBL" id="CP012900">
    <property type="protein sequence ID" value="ALJ28873.1"/>
    <property type="molecule type" value="Genomic_DNA"/>
</dbReference>
<dbReference type="OrthoDB" id="5472096at2"/>
<feature type="transmembrane region" description="Helical" evidence="1">
    <location>
        <begin position="9"/>
        <end position="31"/>
    </location>
</feature>
<feature type="transmembrane region" description="Helical" evidence="1">
    <location>
        <begin position="59"/>
        <end position="79"/>
    </location>
</feature>
<name>A0A0S1B1J3_9GAMM</name>
<evidence type="ECO:0000313" key="4">
    <source>
        <dbReference type="Proteomes" id="UP000061010"/>
    </source>
</evidence>
<protein>
    <recommendedName>
        <fullName evidence="2">DUF6868 domain-containing protein</fullName>
    </recommendedName>
</protein>
<gene>
    <name evidence="3" type="ORF">AOT14_25110</name>
</gene>
<organism evidence="3 4">
    <name type="scientific">Stenotrophomonas acidaminiphila</name>
    <dbReference type="NCBI Taxonomy" id="128780"/>
    <lineage>
        <taxon>Bacteria</taxon>
        <taxon>Pseudomonadati</taxon>
        <taxon>Pseudomonadota</taxon>
        <taxon>Gammaproteobacteria</taxon>
        <taxon>Lysobacterales</taxon>
        <taxon>Lysobacteraceae</taxon>
        <taxon>Stenotrophomonas</taxon>
    </lineage>
</organism>
<keyword evidence="1" id="KW-1133">Transmembrane helix</keyword>
<accession>A0A0S1B1J3</accession>
<keyword evidence="1" id="KW-0812">Transmembrane</keyword>
<dbReference type="KEGG" id="sacz:AOT14_25110"/>
<keyword evidence="4" id="KW-1185">Reference proteome</keyword>
<dbReference type="InterPro" id="IPR049220">
    <property type="entry name" value="DUF6868"/>
</dbReference>
<reference evidence="3 4" key="1">
    <citation type="journal article" date="2015" name="Genome Announc.">
        <title>Complete Genome Sequencing of Stenotrophomonas acidaminiphila ZAC14D2_NAIMI4_2, a Multidrug-Resistant Strain Isolated from Sediments of a Polluted River in Mexico, Uncovers New Antibiotic Resistance Genes and a Novel Class-II Lasso Peptide Biosynthesis Gene Cluster.</title>
        <authorList>
            <person name="Vinuesa P."/>
            <person name="Ochoa-Sanchez L.E."/>
        </authorList>
    </citation>
    <scope>NUCLEOTIDE SEQUENCE [LARGE SCALE GENOMIC DNA]</scope>
    <source>
        <strain evidence="3 4">ZAC14D2_NAIMI4_2</strain>
    </source>
</reference>
<evidence type="ECO:0000313" key="3">
    <source>
        <dbReference type="EMBL" id="ALJ28873.1"/>
    </source>
</evidence>
<evidence type="ECO:0000256" key="1">
    <source>
        <dbReference type="SAM" id="Phobius"/>
    </source>
</evidence>
<proteinExistence type="predicted"/>
<dbReference type="Pfam" id="PF21742">
    <property type="entry name" value="DUF6868"/>
    <property type="match status" value="1"/>
</dbReference>